<keyword evidence="2" id="KW-1185">Reference proteome</keyword>
<feature type="non-terminal residue" evidence="1">
    <location>
        <position position="1"/>
    </location>
</feature>
<dbReference type="AlphaFoldDB" id="A0A5J9T217"/>
<dbReference type="EMBL" id="RWGY01000051">
    <property type="protein sequence ID" value="TVU05352.1"/>
    <property type="molecule type" value="Genomic_DNA"/>
</dbReference>
<protein>
    <recommendedName>
        <fullName evidence="3">F-box associated domain-containing protein</fullName>
    </recommendedName>
</protein>
<comment type="caution">
    <text evidence="1">The sequence shown here is derived from an EMBL/GenBank/DDBJ whole genome shotgun (WGS) entry which is preliminary data.</text>
</comment>
<accession>A0A5J9T217</accession>
<gene>
    <name evidence="1" type="ORF">EJB05_48511</name>
</gene>
<reference evidence="1 2" key="1">
    <citation type="journal article" date="2019" name="Sci. Rep.">
        <title>A high-quality genome of Eragrostis curvula grass provides insights into Poaceae evolution and supports new strategies to enhance forage quality.</title>
        <authorList>
            <person name="Carballo J."/>
            <person name="Santos B.A.C.M."/>
            <person name="Zappacosta D."/>
            <person name="Garbus I."/>
            <person name="Selva J.P."/>
            <person name="Gallo C.A."/>
            <person name="Diaz A."/>
            <person name="Albertini E."/>
            <person name="Caccamo M."/>
            <person name="Echenique V."/>
        </authorList>
    </citation>
    <scope>NUCLEOTIDE SEQUENCE [LARGE SCALE GENOMIC DNA]</scope>
    <source>
        <strain evidence="2">cv. Victoria</strain>
        <tissue evidence="1">Leaf</tissue>
    </source>
</reference>
<sequence length="139" mass="15583">MARPSFPCTSVRGRLGLAVSDKNPTPAKTEVWVLGDGRDRQNWSRRYIVQVQGVRQLLARPHFEYGDYVLTTDTGWAPYCVQDLFGHRLCDARRLPSGQVRSVRIRKQGTAVSGMSGYLRGTFSYVETTEPLGGYRLGS</sequence>
<evidence type="ECO:0008006" key="3">
    <source>
        <dbReference type="Google" id="ProtNLM"/>
    </source>
</evidence>
<organism evidence="1 2">
    <name type="scientific">Eragrostis curvula</name>
    <name type="common">weeping love grass</name>
    <dbReference type="NCBI Taxonomy" id="38414"/>
    <lineage>
        <taxon>Eukaryota</taxon>
        <taxon>Viridiplantae</taxon>
        <taxon>Streptophyta</taxon>
        <taxon>Embryophyta</taxon>
        <taxon>Tracheophyta</taxon>
        <taxon>Spermatophyta</taxon>
        <taxon>Magnoliopsida</taxon>
        <taxon>Liliopsida</taxon>
        <taxon>Poales</taxon>
        <taxon>Poaceae</taxon>
        <taxon>PACMAD clade</taxon>
        <taxon>Chloridoideae</taxon>
        <taxon>Eragrostideae</taxon>
        <taxon>Eragrostidinae</taxon>
        <taxon>Eragrostis</taxon>
    </lineage>
</organism>
<dbReference type="Proteomes" id="UP000324897">
    <property type="component" value="Unassembled WGS sequence"/>
</dbReference>
<proteinExistence type="predicted"/>
<name>A0A5J9T217_9POAL</name>
<evidence type="ECO:0000313" key="1">
    <source>
        <dbReference type="EMBL" id="TVU05352.1"/>
    </source>
</evidence>
<dbReference type="OrthoDB" id="665134at2759"/>
<dbReference type="Gramene" id="TVU05352">
    <property type="protein sequence ID" value="TVU05352"/>
    <property type="gene ID" value="EJB05_48511"/>
</dbReference>
<evidence type="ECO:0000313" key="2">
    <source>
        <dbReference type="Proteomes" id="UP000324897"/>
    </source>
</evidence>